<dbReference type="RefSeq" id="WP_138620080.1">
    <property type="nucleotide sequence ID" value="NZ_SZVP01000001.1"/>
</dbReference>
<organism evidence="3 4">
    <name type="scientific">Colwellia ponticola</name>
    <dbReference type="NCBI Taxonomy" id="2304625"/>
    <lineage>
        <taxon>Bacteria</taxon>
        <taxon>Pseudomonadati</taxon>
        <taxon>Pseudomonadota</taxon>
        <taxon>Gammaproteobacteria</taxon>
        <taxon>Alteromonadales</taxon>
        <taxon>Colwelliaceae</taxon>
        <taxon>Colwellia</taxon>
    </lineage>
</organism>
<feature type="chain" id="PRO_5034167923" evidence="1">
    <location>
        <begin position="23"/>
        <end position="205"/>
    </location>
</feature>
<dbReference type="AlphaFoldDB" id="A0A8H2JPK0"/>
<proteinExistence type="predicted"/>
<protein>
    <submittedName>
        <fullName evidence="3">PEP-CTERM sorting domain-containing protein</fullName>
    </submittedName>
</protein>
<evidence type="ECO:0000313" key="3">
    <source>
        <dbReference type="EMBL" id="TMM47545.1"/>
    </source>
</evidence>
<sequence>MKFKQIKAVLLGLVFCATNASATLITLETRNINQSFDQSNLLSSWNQSTAGTIKNINTFNMFNTGENKINMLTLDFNLKSNSTWTFENGLDAGYGAALFVNGSLVDSRDGDLWWNKTWGSNGVFKVDNIALTTGKNIIQLLWAEDCCNGANSVRFSEASGQEKILSVDNINGLSNVSPTDIPEPATIALFGLAIVGLVTRRKLQK</sequence>
<dbReference type="InterPro" id="IPR013424">
    <property type="entry name" value="Ice-binding_C"/>
</dbReference>
<evidence type="ECO:0000256" key="1">
    <source>
        <dbReference type="SAM" id="SignalP"/>
    </source>
</evidence>
<evidence type="ECO:0000259" key="2">
    <source>
        <dbReference type="Pfam" id="PF07589"/>
    </source>
</evidence>
<dbReference type="EMBL" id="SZVP01000001">
    <property type="protein sequence ID" value="TMM47545.1"/>
    <property type="molecule type" value="Genomic_DNA"/>
</dbReference>
<keyword evidence="4" id="KW-1185">Reference proteome</keyword>
<dbReference type="Proteomes" id="UP000307702">
    <property type="component" value="Unassembled WGS sequence"/>
</dbReference>
<dbReference type="Pfam" id="PF07589">
    <property type="entry name" value="PEP-CTERM"/>
    <property type="match status" value="1"/>
</dbReference>
<comment type="caution">
    <text evidence="3">The sequence shown here is derived from an EMBL/GenBank/DDBJ whole genome shotgun (WGS) entry which is preliminary data.</text>
</comment>
<dbReference type="NCBIfam" id="NF038118">
    <property type="entry name" value="PEP_CTERM_CCXG"/>
    <property type="match status" value="1"/>
</dbReference>
<name>A0A8H2JPK0_9GAMM</name>
<dbReference type="OrthoDB" id="6388934at2"/>
<evidence type="ECO:0000313" key="4">
    <source>
        <dbReference type="Proteomes" id="UP000307702"/>
    </source>
</evidence>
<feature type="signal peptide" evidence="1">
    <location>
        <begin position="1"/>
        <end position="22"/>
    </location>
</feature>
<feature type="domain" description="Ice-binding protein C-terminal" evidence="2">
    <location>
        <begin position="181"/>
        <end position="202"/>
    </location>
</feature>
<keyword evidence="1" id="KW-0732">Signal</keyword>
<dbReference type="NCBIfam" id="TIGR02595">
    <property type="entry name" value="PEP_CTERM"/>
    <property type="match status" value="1"/>
</dbReference>
<reference evidence="3 4" key="1">
    <citation type="submission" date="2019-05" db="EMBL/GenBank/DDBJ databases">
        <title>Colwellia ponticola sp. nov., isolated from seawater.</title>
        <authorList>
            <person name="Yoon J.-H."/>
        </authorList>
    </citation>
    <scope>NUCLEOTIDE SEQUENCE [LARGE SCALE GENOMIC DNA]</scope>
    <source>
        <strain evidence="3 4">OISW-25</strain>
    </source>
</reference>
<accession>A0A8H2JPK0</accession>
<gene>
    <name evidence="3" type="ORF">FCS21_00750</name>
</gene>